<dbReference type="EMBL" id="CP023671">
    <property type="protein sequence ID" value="AYE33768.1"/>
    <property type="molecule type" value="Genomic_DNA"/>
</dbReference>
<reference evidence="2" key="2">
    <citation type="submission" date="2022-06" db="EMBL/GenBank/DDBJ databases">
        <authorList>
            <person name="Holder M.E."/>
            <person name="Ajami N.J."/>
            <person name="Petrosino J.F."/>
        </authorList>
    </citation>
    <scope>NUCLEOTIDE SEQUENCE</scope>
    <source>
        <strain evidence="2">RMA 8861</strain>
    </source>
</reference>
<dbReference type="RefSeq" id="WP_120140537.1">
    <property type="nucleotide sequence ID" value="NZ_CP023671.1"/>
</dbReference>
<dbReference type="EMBL" id="CP099799">
    <property type="protein sequence ID" value="USS00328.1"/>
    <property type="molecule type" value="Genomic_DNA"/>
</dbReference>
<name>A0A9N7JJR1_CLOSE</name>
<dbReference type="InterPro" id="IPR024008">
    <property type="entry name" value="BsaA"/>
</dbReference>
<evidence type="ECO:0000313" key="3">
    <source>
        <dbReference type="Proteomes" id="UP000280586"/>
    </source>
</evidence>
<reference evidence="1 3" key="1">
    <citation type="submission" date="2017-09" db="EMBL/GenBank/DDBJ databases">
        <authorList>
            <person name="Thomas P."/>
            <person name="Seyboldt C."/>
        </authorList>
    </citation>
    <scope>NUCLEOTIDE SEQUENCE [LARGE SCALE GENOMIC DNA]</scope>
    <source>
        <strain evidence="1 3">DSM 7534</strain>
    </source>
</reference>
<accession>A0A9N7JJR1</accession>
<gene>
    <name evidence="1" type="ORF">CP523_04405</name>
    <name evidence="2" type="ORF">NH397_12650</name>
</gene>
<dbReference type="Proteomes" id="UP001055437">
    <property type="component" value="Chromosome"/>
</dbReference>
<organism evidence="1 3">
    <name type="scientific">Clostridium septicum</name>
    <dbReference type="NCBI Taxonomy" id="1504"/>
    <lineage>
        <taxon>Bacteria</taxon>
        <taxon>Bacillati</taxon>
        <taxon>Bacillota</taxon>
        <taxon>Clostridia</taxon>
        <taxon>Eubacteriales</taxon>
        <taxon>Clostridiaceae</taxon>
        <taxon>Clostridium</taxon>
    </lineage>
</organism>
<proteinExistence type="predicted"/>
<protein>
    <submittedName>
        <fullName evidence="2">BsaA family SipW-dependent biofilm matrix protein</fullName>
    </submittedName>
</protein>
<sequence length="221" mass="23692">MVKRKGIGKIIIALGVTAILVGGTLAWFASSDTVINKFSTGSVPGDLNSGVDIWEKFNEESAKNIVPGTIVEKLVQAKNTASYNSFIRVKIEKEFLGTNNANLSTDMIKLDFGDNLTTEPSNGKWVDEKDGYYYYIDKIAPGKFTNALLKNVELSTEAGNAYKNATFNVKIIAESIQSSNNAHETGWSTSSEAVKAKLTELGAESVVAGGNDASEPGAIEK</sequence>
<dbReference type="AlphaFoldDB" id="A0A9N7JJR1"/>
<dbReference type="InterPro" id="IPR023833">
    <property type="entry name" value="Signal_pept_SipW-depend-type"/>
</dbReference>
<dbReference type="NCBIfam" id="TIGR04088">
    <property type="entry name" value="cognate_SipW"/>
    <property type="match status" value="1"/>
</dbReference>
<dbReference type="KEGG" id="csep:CP523_04405"/>
<dbReference type="NCBIfam" id="TIGR04090">
    <property type="entry name" value="exp_by_SipW_IV"/>
    <property type="match status" value="1"/>
</dbReference>
<evidence type="ECO:0000313" key="1">
    <source>
        <dbReference type="EMBL" id="AYE33768.1"/>
    </source>
</evidence>
<dbReference type="Proteomes" id="UP000280586">
    <property type="component" value="Chromosome"/>
</dbReference>
<evidence type="ECO:0000313" key="2">
    <source>
        <dbReference type="EMBL" id="USS00328.1"/>
    </source>
</evidence>
<dbReference type="GeneID" id="303559927"/>
<keyword evidence="4" id="KW-1185">Reference proteome</keyword>
<evidence type="ECO:0000313" key="4">
    <source>
        <dbReference type="Proteomes" id="UP001055437"/>
    </source>
</evidence>